<dbReference type="Ensembl" id="ENSSTUT00000020298.1">
    <property type="protein sequence ID" value="ENSSTUP00000019302.1"/>
    <property type="gene ID" value="ENSSTUG00000008477.1"/>
</dbReference>
<evidence type="ECO:0000256" key="7">
    <source>
        <dbReference type="ARBA" id="ARBA00022525"/>
    </source>
</evidence>
<keyword evidence="11" id="KW-0106">Calcium</keyword>
<dbReference type="Gene3D" id="3.30.420.40">
    <property type="match status" value="1"/>
</dbReference>
<dbReference type="GO" id="GO:0005576">
    <property type="term" value="C:extracellular region"/>
    <property type="evidence" value="ECO:0007669"/>
    <property type="project" value="UniProtKB-SubCell"/>
</dbReference>
<comment type="cofactor">
    <cofactor evidence="1">
        <name>Ca(2+)</name>
        <dbReference type="ChEBI" id="CHEBI:29108"/>
    </cofactor>
</comment>
<evidence type="ECO:0000256" key="21">
    <source>
        <dbReference type="ARBA" id="ARBA00048053"/>
    </source>
</evidence>
<evidence type="ECO:0000256" key="5">
    <source>
        <dbReference type="ARBA" id="ARBA00004922"/>
    </source>
</evidence>
<evidence type="ECO:0000256" key="4">
    <source>
        <dbReference type="ARBA" id="ARBA00004613"/>
    </source>
</evidence>
<dbReference type="FunFam" id="3.30.420.40:FF:000052">
    <property type="entry name" value="Ectonucleoside triphosphate diphosphohydrolase 5"/>
    <property type="match status" value="1"/>
</dbReference>
<evidence type="ECO:0000256" key="28">
    <source>
        <dbReference type="RuleBase" id="RU003833"/>
    </source>
</evidence>
<proteinExistence type="inferred from homology"/>
<dbReference type="GO" id="GO:0005783">
    <property type="term" value="C:endoplasmic reticulum"/>
    <property type="evidence" value="ECO:0007669"/>
    <property type="project" value="UniProtKB-SubCell"/>
</dbReference>
<organism evidence="29 30">
    <name type="scientific">Salmo trutta</name>
    <name type="common">Brown trout</name>
    <dbReference type="NCBI Taxonomy" id="8032"/>
    <lineage>
        <taxon>Eukaryota</taxon>
        <taxon>Metazoa</taxon>
        <taxon>Chordata</taxon>
        <taxon>Craniata</taxon>
        <taxon>Vertebrata</taxon>
        <taxon>Euteleostomi</taxon>
        <taxon>Actinopterygii</taxon>
        <taxon>Neopterygii</taxon>
        <taxon>Teleostei</taxon>
        <taxon>Protacanthopterygii</taxon>
        <taxon>Salmoniformes</taxon>
        <taxon>Salmonidae</taxon>
        <taxon>Salmoninae</taxon>
        <taxon>Salmo</taxon>
    </lineage>
</organism>
<keyword evidence="27" id="KW-0067">ATP-binding</keyword>
<comment type="subunit">
    <text evidence="19">Monomer; active form. Homodimer; disulfide-linked. Homodimers are enzymatically inactive.</text>
</comment>
<keyword evidence="13" id="KW-1015">Disulfide bond</keyword>
<keyword evidence="8" id="KW-0732">Signal</keyword>
<evidence type="ECO:0000256" key="6">
    <source>
        <dbReference type="ARBA" id="ARBA00009283"/>
    </source>
</evidence>
<feature type="active site" description="Proton acceptor" evidence="26">
    <location>
        <position position="153"/>
    </location>
</feature>
<feature type="binding site" evidence="27">
    <location>
        <begin position="183"/>
        <end position="187"/>
    </location>
    <ligand>
        <name>ATP</name>
        <dbReference type="ChEBI" id="CHEBI:30616"/>
    </ligand>
</feature>
<dbReference type="GO" id="GO:0017110">
    <property type="term" value="F:nucleoside diphosphate phosphatase activity"/>
    <property type="evidence" value="ECO:0007669"/>
    <property type="project" value="UniProtKB-EC"/>
</dbReference>
<accession>A0A673XE77</accession>
<dbReference type="InterPro" id="IPR000407">
    <property type="entry name" value="GDA1_CD39_NTPase"/>
</dbReference>
<dbReference type="AlphaFoldDB" id="A0A673XE77"/>
<dbReference type="GO" id="GO:0005524">
    <property type="term" value="F:ATP binding"/>
    <property type="evidence" value="ECO:0007669"/>
    <property type="project" value="UniProtKB-KW"/>
</dbReference>
<evidence type="ECO:0000256" key="9">
    <source>
        <dbReference type="ARBA" id="ARBA00022801"/>
    </source>
</evidence>
<protein>
    <recommendedName>
        <fullName evidence="15">nucleoside diphosphate phosphatase</fullName>
        <ecNumber evidence="15">3.6.1.6</ecNumber>
    </recommendedName>
    <alternativeName>
        <fullName evidence="16">Guanosine-diphosphatase ENTPD5</fullName>
    </alternativeName>
    <alternativeName>
        <fullName evidence="17">Uridine-diphosphatase ENTPD5</fullName>
    </alternativeName>
</protein>
<name>A0A673XE77_SALTR</name>
<keyword evidence="14" id="KW-0325">Glycoprotein</keyword>
<evidence type="ECO:0000256" key="10">
    <source>
        <dbReference type="ARBA" id="ARBA00022824"/>
    </source>
</evidence>
<evidence type="ECO:0000256" key="13">
    <source>
        <dbReference type="ARBA" id="ARBA00023157"/>
    </source>
</evidence>
<reference evidence="29" key="1">
    <citation type="submission" date="2025-08" db="UniProtKB">
        <authorList>
            <consortium name="Ensembl"/>
        </authorList>
    </citation>
    <scope>IDENTIFICATION</scope>
</reference>
<comment type="function">
    <text evidence="18">Hydrolyzes nucleoside diphosphates with a preference for GDP, IDP and UDP compared to ADP and CDP. In the lumen of the endoplasmic reticulum, hydrolyzes UDP that acts as an end-product feedback inhibitor of the UDP-Glc:glycoprotein glucosyltransferases. UMP can be transported back by an UDP-sugar antiporter to the cytosol where it is consumed to regenerate UDP-glucose. Therefore, it positively regulates protein reglucosylation by clearing UDP from the ER lumen and by promoting the regeneration of UDP-glucose. Protein reglucosylation is essential to proper glycoprotein folding and quality control in the ER.</text>
</comment>
<evidence type="ECO:0000256" key="20">
    <source>
        <dbReference type="ARBA" id="ARBA00047813"/>
    </source>
</evidence>
<reference evidence="29" key="2">
    <citation type="submission" date="2025-09" db="UniProtKB">
        <authorList>
            <consortium name="Ensembl"/>
        </authorList>
    </citation>
    <scope>IDENTIFICATION</scope>
</reference>
<keyword evidence="10" id="KW-0256">Endoplasmic reticulum</keyword>
<evidence type="ECO:0000256" key="26">
    <source>
        <dbReference type="PIRSR" id="PIRSR600407-1"/>
    </source>
</evidence>
<evidence type="ECO:0000256" key="14">
    <source>
        <dbReference type="ARBA" id="ARBA00023180"/>
    </source>
</evidence>
<evidence type="ECO:0000256" key="1">
    <source>
        <dbReference type="ARBA" id="ARBA00001913"/>
    </source>
</evidence>
<keyword evidence="27" id="KW-0547">Nucleotide-binding</keyword>
<comment type="catalytic activity">
    <reaction evidence="25">
        <text>IDP + H2O = IMP + phosphate + H(+)</text>
        <dbReference type="Rhea" id="RHEA:35207"/>
        <dbReference type="ChEBI" id="CHEBI:15377"/>
        <dbReference type="ChEBI" id="CHEBI:15378"/>
        <dbReference type="ChEBI" id="CHEBI:43474"/>
        <dbReference type="ChEBI" id="CHEBI:58053"/>
        <dbReference type="ChEBI" id="CHEBI:58280"/>
        <dbReference type="EC" id="3.6.1.6"/>
    </reaction>
    <physiologicalReaction direction="left-to-right" evidence="25">
        <dbReference type="Rhea" id="RHEA:35208"/>
    </physiologicalReaction>
</comment>
<evidence type="ECO:0000256" key="22">
    <source>
        <dbReference type="ARBA" id="ARBA00048075"/>
    </source>
</evidence>
<comment type="catalytic activity">
    <reaction evidence="22">
        <text>UDP + H2O = UMP + phosphate + H(+)</text>
        <dbReference type="Rhea" id="RHEA:64876"/>
        <dbReference type="ChEBI" id="CHEBI:15377"/>
        <dbReference type="ChEBI" id="CHEBI:15378"/>
        <dbReference type="ChEBI" id="CHEBI:43474"/>
        <dbReference type="ChEBI" id="CHEBI:57865"/>
        <dbReference type="ChEBI" id="CHEBI:58223"/>
        <dbReference type="EC" id="3.6.1.6"/>
    </reaction>
    <physiologicalReaction direction="left-to-right" evidence="22">
        <dbReference type="Rhea" id="RHEA:64877"/>
    </physiologicalReaction>
</comment>
<evidence type="ECO:0000256" key="17">
    <source>
        <dbReference type="ARBA" id="ARBA00042507"/>
    </source>
</evidence>
<evidence type="ECO:0000313" key="30">
    <source>
        <dbReference type="Proteomes" id="UP000472277"/>
    </source>
</evidence>
<comment type="catalytic activity">
    <reaction evidence="24">
        <text>ADP + H2O = AMP + phosphate + H(+)</text>
        <dbReference type="Rhea" id="RHEA:61436"/>
        <dbReference type="ChEBI" id="CHEBI:15377"/>
        <dbReference type="ChEBI" id="CHEBI:15378"/>
        <dbReference type="ChEBI" id="CHEBI:43474"/>
        <dbReference type="ChEBI" id="CHEBI:456215"/>
        <dbReference type="ChEBI" id="CHEBI:456216"/>
        <dbReference type="EC" id="3.6.1.6"/>
    </reaction>
    <physiologicalReaction direction="left-to-right" evidence="24">
        <dbReference type="Rhea" id="RHEA:61437"/>
    </physiologicalReaction>
</comment>
<comment type="pathway">
    <text evidence="5">Protein modification; protein glycosylation.</text>
</comment>
<keyword evidence="12" id="KW-0460">Magnesium</keyword>
<evidence type="ECO:0000256" key="3">
    <source>
        <dbReference type="ARBA" id="ARBA00004240"/>
    </source>
</evidence>
<comment type="subcellular location">
    <subcellularLocation>
        <location evidence="3">Endoplasmic reticulum</location>
    </subcellularLocation>
    <subcellularLocation>
        <location evidence="4">Secreted</location>
    </subcellularLocation>
</comment>
<sequence length="396" mass="44411">SSFFLHLGDFWLQFVLLEVSHPVNLSHTFYGIMFDAGSTGTRIHIYTFIQKDPVELPVLDNEMYHAVKPGLSAYKDKPEEGGNTIRALLKVAKKTVPEVEWKQTPVVLKATAGLRLLPEEKANALLDEVREVFDESPFFVPNNSVSIMNGTNEGVLAWVTVNFLTGHLYAKTRKTVGILDLGGGSTQITFLPKSKKTVFTAPASYIANINMFNHTLQLYTHSYLGNGLVAARLATLGALGADGLDWKVFTSSCLPKKFREDWTFGGITYKVSGIPDGYAGYKLCYYEVMRVVKGIVHQPFEVKGSSIFYAFSYYFDRAVEPGQIQNHHSEMCNKMTKYRPISPFLCMDMTYITCLLKEGFGFKDNTMLQLAKKVNNVETSWALGATFDHFNNLNIH</sequence>
<evidence type="ECO:0000256" key="12">
    <source>
        <dbReference type="ARBA" id="ARBA00022842"/>
    </source>
</evidence>
<comment type="catalytic activity">
    <reaction evidence="21">
        <text>a ribonucleoside 5'-diphosphate + H2O = a ribonucleoside 5'-phosphate + phosphate + H(+)</text>
        <dbReference type="Rhea" id="RHEA:36799"/>
        <dbReference type="ChEBI" id="CHEBI:15377"/>
        <dbReference type="ChEBI" id="CHEBI:15378"/>
        <dbReference type="ChEBI" id="CHEBI:43474"/>
        <dbReference type="ChEBI" id="CHEBI:57930"/>
        <dbReference type="ChEBI" id="CHEBI:58043"/>
        <dbReference type="EC" id="3.6.1.6"/>
    </reaction>
    <physiologicalReaction direction="left-to-right" evidence="21">
        <dbReference type="Rhea" id="RHEA:36800"/>
    </physiologicalReaction>
</comment>
<dbReference type="PROSITE" id="PS01238">
    <property type="entry name" value="GDA1_CD39_NTPASE"/>
    <property type="match status" value="1"/>
</dbReference>
<dbReference type="PANTHER" id="PTHR11782:SF35">
    <property type="entry name" value="NUCLEOSIDE DIPHOSPHATE PHOSPHATASE ENTPD5"/>
    <property type="match status" value="1"/>
</dbReference>
<evidence type="ECO:0000256" key="25">
    <source>
        <dbReference type="ARBA" id="ARBA00049328"/>
    </source>
</evidence>
<evidence type="ECO:0000256" key="8">
    <source>
        <dbReference type="ARBA" id="ARBA00022729"/>
    </source>
</evidence>
<dbReference type="Pfam" id="PF01150">
    <property type="entry name" value="GDA1_CD39"/>
    <property type="match status" value="1"/>
</dbReference>
<comment type="catalytic activity">
    <reaction evidence="20">
        <text>CDP + H2O = CMP + phosphate + H(+)</text>
        <dbReference type="Rhea" id="RHEA:64880"/>
        <dbReference type="ChEBI" id="CHEBI:15377"/>
        <dbReference type="ChEBI" id="CHEBI:15378"/>
        <dbReference type="ChEBI" id="CHEBI:43474"/>
        <dbReference type="ChEBI" id="CHEBI:58069"/>
        <dbReference type="ChEBI" id="CHEBI:60377"/>
        <dbReference type="EC" id="3.6.1.6"/>
    </reaction>
    <physiologicalReaction direction="left-to-right" evidence="20">
        <dbReference type="Rhea" id="RHEA:64881"/>
    </physiologicalReaction>
</comment>
<evidence type="ECO:0000256" key="2">
    <source>
        <dbReference type="ARBA" id="ARBA00001946"/>
    </source>
</evidence>
<evidence type="ECO:0000256" key="15">
    <source>
        <dbReference type="ARBA" id="ARBA00038863"/>
    </source>
</evidence>
<evidence type="ECO:0000256" key="27">
    <source>
        <dbReference type="PIRSR" id="PIRSR600407-2"/>
    </source>
</evidence>
<dbReference type="EC" id="3.6.1.6" evidence="15"/>
<keyword evidence="7" id="KW-0964">Secreted</keyword>
<evidence type="ECO:0000313" key="29">
    <source>
        <dbReference type="Ensembl" id="ENSSTUP00000019302.1"/>
    </source>
</evidence>
<dbReference type="GeneTree" id="ENSGT01150000286963"/>
<gene>
    <name evidence="29" type="primary">ENTPD5</name>
    <name evidence="29" type="synonym">LOC115162308</name>
</gene>
<keyword evidence="30" id="KW-1185">Reference proteome</keyword>
<dbReference type="PANTHER" id="PTHR11782">
    <property type="entry name" value="ADENOSINE/GUANOSINE DIPHOSPHATASE"/>
    <property type="match status" value="1"/>
</dbReference>
<evidence type="ECO:0000256" key="16">
    <source>
        <dbReference type="ARBA" id="ARBA00042111"/>
    </source>
</evidence>
<evidence type="ECO:0000256" key="23">
    <source>
        <dbReference type="ARBA" id="ARBA00048756"/>
    </source>
</evidence>
<dbReference type="Proteomes" id="UP000472277">
    <property type="component" value="Chromosome 25"/>
</dbReference>
<evidence type="ECO:0000256" key="11">
    <source>
        <dbReference type="ARBA" id="ARBA00022837"/>
    </source>
</evidence>
<evidence type="ECO:0000256" key="24">
    <source>
        <dbReference type="ARBA" id="ARBA00049217"/>
    </source>
</evidence>
<comment type="cofactor">
    <cofactor evidence="2">
        <name>Mg(2+)</name>
        <dbReference type="ChEBI" id="CHEBI:18420"/>
    </cofactor>
</comment>
<comment type="catalytic activity">
    <reaction evidence="23">
        <text>GDP + H2O = GMP + phosphate + H(+)</text>
        <dbReference type="Rhea" id="RHEA:22156"/>
        <dbReference type="ChEBI" id="CHEBI:15377"/>
        <dbReference type="ChEBI" id="CHEBI:15378"/>
        <dbReference type="ChEBI" id="CHEBI:43474"/>
        <dbReference type="ChEBI" id="CHEBI:58115"/>
        <dbReference type="ChEBI" id="CHEBI:58189"/>
        <dbReference type="EC" id="3.6.1.6"/>
    </reaction>
    <physiologicalReaction direction="left-to-right" evidence="23">
        <dbReference type="Rhea" id="RHEA:22157"/>
    </physiologicalReaction>
</comment>
<evidence type="ECO:0000256" key="19">
    <source>
        <dbReference type="ARBA" id="ARBA00046723"/>
    </source>
</evidence>
<keyword evidence="9 28" id="KW-0378">Hydrolase</keyword>
<comment type="similarity">
    <text evidence="6 28">Belongs to the GDA1/CD39 NTPase family.</text>
</comment>
<dbReference type="Gene3D" id="3.30.420.150">
    <property type="entry name" value="Exopolyphosphatase. Domain 2"/>
    <property type="match status" value="1"/>
</dbReference>
<evidence type="ECO:0000256" key="18">
    <source>
        <dbReference type="ARBA" id="ARBA00045733"/>
    </source>
</evidence>